<dbReference type="AlphaFoldDB" id="A0AAI8VSJ1"/>
<evidence type="ECO:0000313" key="1">
    <source>
        <dbReference type="EMBL" id="CAJ2510266.1"/>
    </source>
</evidence>
<organism evidence="1 2">
    <name type="scientific">Anthostomella pinea</name>
    <dbReference type="NCBI Taxonomy" id="933095"/>
    <lineage>
        <taxon>Eukaryota</taxon>
        <taxon>Fungi</taxon>
        <taxon>Dikarya</taxon>
        <taxon>Ascomycota</taxon>
        <taxon>Pezizomycotina</taxon>
        <taxon>Sordariomycetes</taxon>
        <taxon>Xylariomycetidae</taxon>
        <taxon>Xylariales</taxon>
        <taxon>Xylariaceae</taxon>
        <taxon>Anthostomella</taxon>
    </lineage>
</organism>
<evidence type="ECO:0000313" key="2">
    <source>
        <dbReference type="Proteomes" id="UP001295740"/>
    </source>
</evidence>
<proteinExistence type="predicted"/>
<keyword evidence="2" id="KW-1185">Reference proteome</keyword>
<reference evidence="1" key="1">
    <citation type="submission" date="2023-10" db="EMBL/GenBank/DDBJ databases">
        <authorList>
            <person name="Hackl T."/>
        </authorList>
    </citation>
    <scope>NUCLEOTIDE SEQUENCE</scope>
</reference>
<name>A0AAI8VSJ1_9PEZI</name>
<accession>A0AAI8VSJ1</accession>
<protein>
    <submittedName>
        <fullName evidence="1">Uu.00g061660.m01.CDS01</fullName>
    </submittedName>
</protein>
<gene>
    <name evidence="1" type="ORF">KHLLAP_LOCUS10734</name>
</gene>
<sequence>MSIQRNIGSSGLVAAGVGVGDVATLVSLGYRIGNWFTAEKGDVDFLALIEESEFDFLKRQGVIDIQRFDKTWSCRVRLLENGVPQHFEGAPVKNLLSSTCHWTVMMTCIVAVLDEFASSSTVRNICKEFLRRLFSSEEGVRTTQDLLDSSLQIRINGWRSAAVVREMNVACQRIHIDLLKQGLMVQGFMPSTETAEAVEFLYWLVCQKTEVHRTTSSDIAAIAYCLTNLSFEVLTVKNFCPSSGRETSCCLIYDNAPIYTGAGTGSMSTAMRQRFAPRELSTTVSLTQPEETFSTFPISRDTAARCRDAWQQGIDAGKPIILGPGESAESGFTCDLIMTFRNKGESVANQRRIESGAWRIASLLAVFSTDEVNGKLSVVLGLDSPGSLSRIAEVITSDNMSGETGLEVALNEPTVLEAFTVCQAFFMGYYYKIFSSIVDTSTLEVKTVAGCWGYRSADFLRRIHKSFQRTNGLISGSDKNQFSMTRTDVLSFIATMYANIDVKLPKGGFVPSLSHQELCAGVVGKRIVLLNSLINECETIQDIFRFVILDCDAGGIPRTSEGLVLTGIPPRVPTWEECGQSPGTEKAVVLVGSKEYCTRHIEANWDGLPEHMLLCIRYKGRRTGALNPVQADIIFCLGSIPSSPEETPRGITFGPAYSCSLDELVDVGRVHLVTPGREYPDMPVVVHTKGNSCLRYAMAAWYADQCDVVLVKDSLQQAFEYWKTGGGKSGSHHKFVALIG</sequence>
<dbReference type="Proteomes" id="UP001295740">
    <property type="component" value="Unassembled WGS sequence"/>
</dbReference>
<dbReference type="EMBL" id="CAUWAG010000013">
    <property type="protein sequence ID" value="CAJ2510266.1"/>
    <property type="molecule type" value="Genomic_DNA"/>
</dbReference>
<comment type="caution">
    <text evidence="1">The sequence shown here is derived from an EMBL/GenBank/DDBJ whole genome shotgun (WGS) entry which is preliminary data.</text>
</comment>